<dbReference type="RefSeq" id="WP_013181548.1">
    <property type="nucleotide sequence ID" value="NC_014225.1"/>
</dbReference>
<dbReference type="OrthoDB" id="9763456at2"/>
<dbReference type="KEGG" id="wch:wcw_0448"/>
<accession>D6YUK9</accession>
<feature type="domain" description="Acyclic terpene utilisation N-terminal" evidence="1">
    <location>
        <begin position="3"/>
        <end position="442"/>
    </location>
</feature>
<dbReference type="InterPro" id="IPR010839">
    <property type="entry name" value="AtuA_N"/>
</dbReference>
<evidence type="ECO:0000313" key="2">
    <source>
        <dbReference type="EMBL" id="ADI37820.1"/>
    </source>
</evidence>
<gene>
    <name evidence="2" type="ordered locus">wcw_0448</name>
</gene>
<keyword evidence="3" id="KW-1185">Reference proteome</keyword>
<dbReference type="eggNOG" id="COG3185">
    <property type="taxonomic scope" value="Bacteria"/>
</dbReference>
<name>D6YUK9_WADCW</name>
<dbReference type="STRING" id="716544.wcw_0448"/>
<dbReference type="Pfam" id="PF07287">
    <property type="entry name" value="AtuA"/>
    <property type="match status" value="1"/>
</dbReference>
<proteinExistence type="predicted"/>
<protein>
    <recommendedName>
        <fullName evidence="1">Acyclic terpene utilisation N-terminal domain-containing protein</fullName>
    </recommendedName>
</protein>
<reference evidence="2 3" key="1">
    <citation type="journal article" date="2010" name="PLoS ONE">
        <title>The Waddlia genome: a window into chlamydial biology.</title>
        <authorList>
            <person name="Bertelli C."/>
            <person name="Collyn F."/>
            <person name="Croxatto A."/>
            <person name="Ruckert C."/>
            <person name="Polkinghorne A."/>
            <person name="Kebbi-Beghdadi C."/>
            <person name="Goesmann A."/>
            <person name="Vaughan L."/>
            <person name="Greub G."/>
        </authorList>
    </citation>
    <scope>NUCLEOTIDE SEQUENCE [LARGE SCALE GENOMIC DNA]</scope>
    <source>
        <strain evidence="3">ATCC VR-1470 / WSU 86-1044</strain>
    </source>
</reference>
<dbReference type="PANTHER" id="PTHR47708:SF2">
    <property type="entry name" value="SI:CH73-132F6.5"/>
    <property type="match status" value="1"/>
</dbReference>
<organism evidence="2 3">
    <name type="scientific">Waddlia chondrophila (strain ATCC VR-1470 / WSU 86-1044)</name>
    <dbReference type="NCBI Taxonomy" id="716544"/>
    <lineage>
        <taxon>Bacteria</taxon>
        <taxon>Pseudomonadati</taxon>
        <taxon>Chlamydiota</taxon>
        <taxon>Chlamydiia</taxon>
        <taxon>Parachlamydiales</taxon>
        <taxon>Waddliaceae</taxon>
        <taxon>Waddlia</taxon>
    </lineage>
</organism>
<dbReference type="HOGENOM" id="CLU_012617_1_1_0"/>
<evidence type="ECO:0000259" key="1">
    <source>
        <dbReference type="Pfam" id="PF07287"/>
    </source>
</evidence>
<dbReference type="AlphaFoldDB" id="D6YUK9"/>
<dbReference type="PANTHER" id="PTHR47708">
    <property type="match status" value="1"/>
</dbReference>
<dbReference type="Proteomes" id="UP000001505">
    <property type="component" value="Chromosome"/>
</dbReference>
<sequence length="446" mass="48384">MRVKIGNAQGFWGDQAGAAARLLALQPDLDYLTMDYLAEVSLSLLAIQKERIPSLGYARDFIEELRGLIPHWEKGSHVKVVVNAGGLNPIACARSCAEMLKNSKKIAVVIGDDVLEIIARGGEYLNLDTGEEVESVRPLLVSANAYVGAAAIAEALNRGADIVITGRVADPSLVVACCISHFNWKLDAYDQLAQATVAGHLIECGTQVTGGISTHWLDIENRENLGFPIVEVEANGTFVVTKPEGTGGVVNEQTVKEQLLYEIGDPDRYLSPDVEVSFLELSLEERGENRIQVSGAIGRSPPSTYKVSATFRDGFAAEGMVALFGTYLREKASLCGQMVFERVKQAGFVLESTHVECIGLGDVVKGVMQPIDDRNLREGMLRIGAKDSRREAIDCFAKAIAPLVTSGPQGVTGYFHARPKTRQVFGFWPCLIPVDLVHLSVEWVEA</sequence>
<evidence type="ECO:0000313" key="3">
    <source>
        <dbReference type="Proteomes" id="UP000001505"/>
    </source>
</evidence>
<dbReference type="EMBL" id="CP001928">
    <property type="protein sequence ID" value="ADI37820.1"/>
    <property type="molecule type" value="Genomic_DNA"/>
</dbReference>